<evidence type="ECO:0000256" key="3">
    <source>
        <dbReference type="ARBA" id="ARBA00022692"/>
    </source>
</evidence>
<dbReference type="PANTHER" id="PTHR30572">
    <property type="entry name" value="MEMBRANE COMPONENT OF TRANSPORTER-RELATED"/>
    <property type="match status" value="1"/>
</dbReference>
<keyword evidence="5 7" id="KW-0472">Membrane</keyword>
<name>I3Y7J6_THIV6</name>
<organism evidence="10 11">
    <name type="scientific">Thiocystis violascens (strain ATCC 17096 / DSM 198 / 6111)</name>
    <name type="common">Chromatium violascens</name>
    <dbReference type="NCBI Taxonomy" id="765911"/>
    <lineage>
        <taxon>Bacteria</taxon>
        <taxon>Pseudomonadati</taxon>
        <taxon>Pseudomonadota</taxon>
        <taxon>Gammaproteobacteria</taxon>
        <taxon>Chromatiales</taxon>
        <taxon>Chromatiaceae</taxon>
        <taxon>Thiocystis</taxon>
    </lineage>
</organism>
<dbReference type="InterPro" id="IPR050250">
    <property type="entry name" value="Macrolide_Exporter_MacB"/>
</dbReference>
<feature type="transmembrane region" description="Helical" evidence="7">
    <location>
        <begin position="321"/>
        <end position="345"/>
    </location>
</feature>
<dbReference type="GO" id="GO:0022857">
    <property type="term" value="F:transmembrane transporter activity"/>
    <property type="evidence" value="ECO:0007669"/>
    <property type="project" value="TreeGrafter"/>
</dbReference>
<dbReference type="eggNOG" id="COG0577">
    <property type="taxonomic scope" value="Bacteria"/>
</dbReference>
<dbReference type="Proteomes" id="UP000006062">
    <property type="component" value="Chromosome"/>
</dbReference>
<evidence type="ECO:0000256" key="5">
    <source>
        <dbReference type="ARBA" id="ARBA00023136"/>
    </source>
</evidence>
<reference evidence="10 11" key="1">
    <citation type="submission" date="2012-06" db="EMBL/GenBank/DDBJ databases">
        <title>Complete sequence of Thiocystis violascens DSM 198.</title>
        <authorList>
            <consortium name="US DOE Joint Genome Institute"/>
            <person name="Lucas S."/>
            <person name="Han J."/>
            <person name="Lapidus A."/>
            <person name="Cheng J.-F."/>
            <person name="Goodwin L."/>
            <person name="Pitluck S."/>
            <person name="Peters L."/>
            <person name="Ovchinnikova G."/>
            <person name="Teshima H."/>
            <person name="Detter J.C."/>
            <person name="Han C."/>
            <person name="Tapia R."/>
            <person name="Land M."/>
            <person name="Hauser L."/>
            <person name="Kyrpides N."/>
            <person name="Ivanova N."/>
            <person name="Pagani I."/>
            <person name="Vogl K."/>
            <person name="Liu Z."/>
            <person name="Frigaard N.-U."/>
            <person name="Bryant D."/>
            <person name="Woyke T."/>
        </authorList>
    </citation>
    <scope>NUCLEOTIDE SEQUENCE [LARGE SCALE GENOMIC DNA]</scope>
    <source>
        <strain evidence="11">ATCC 17096 / DSM 198 / 6111</strain>
    </source>
</reference>
<sequence>MRLSDTLDSARRALFAAPSRAGLTLLAMALGTSAVLILSSVGEGARRYVLDQFTGLGTHLLIVIPGRSETTGGPPPLMGETPRDLTLEDAVALLRSRSIARIAPVTIGMAPVSVGSLEREVTILGSTSDFLAVRNLEMAVGRFLPEGDAARARPVAVLGETLAHELFGKVNPVGRTVRIGDRRFRVIGLLAGGGVSLGDDLGDLAVIPVASAQALFDNPALFRILVQASGRHALDAAATDIRDIVRARHEGEDDVTVITQDALLGTFDRILGALTLAVTGIAAISLTVAGVLIMNVMLVAVSQRTEEIGLLKALGAGERQVMGLFLTEALLLAGAGTLLGLMLAQGGIWLFNDRFEAFQLVVPPWATPATTGVALTAGLIFGWLPARRAARLDPIVALSGR</sequence>
<dbReference type="KEGG" id="tvi:Thivi_0929"/>
<evidence type="ECO:0000313" key="10">
    <source>
        <dbReference type="EMBL" id="AFL72964.1"/>
    </source>
</evidence>
<evidence type="ECO:0000256" key="1">
    <source>
        <dbReference type="ARBA" id="ARBA00004651"/>
    </source>
</evidence>
<evidence type="ECO:0000259" key="8">
    <source>
        <dbReference type="Pfam" id="PF02687"/>
    </source>
</evidence>
<dbReference type="InterPro" id="IPR025857">
    <property type="entry name" value="MacB_PCD"/>
</dbReference>
<dbReference type="STRING" id="765911.Thivi_0929"/>
<dbReference type="InterPro" id="IPR003838">
    <property type="entry name" value="ABC3_permease_C"/>
</dbReference>
<keyword evidence="2" id="KW-1003">Cell membrane</keyword>
<proteinExistence type="inferred from homology"/>
<comment type="similarity">
    <text evidence="6">Belongs to the ABC-4 integral membrane protein family.</text>
</comment>
<feature type="domain" description="ABC3 transporter permease C-terminal" evidence="8">
    <location>
        <begin position="281"/>
        <end position="394"/>
    </location>
</feature>
<accession>I3Y7J6</accession>
<dbReference type="EMBL" id="CP003154">
    <property type="protein sequence ID" value="AFL72964.1"/>
    <property type="molecule type" value="Genomic_DNA"/>
</dbReference>
<dbReference type="RefSeq" id="WP_014777452.1">
    <property type="nucleotide sequence ID" value="NC_018012.1"/>
</dbReference>
<dbReference type="AlphaFoldDB" id="I3Y7J6"/>
<dbReference type="PANTHER" id="PTHR30572:SF4">
    <property type="entry name" value="ABC TRANSPORTER PERMEASE YTRF"/>
    <property type="match status" value="1"/>
</dbReference>
<dbReference type="Pfam" id="PF02687">
    <property type="entry name" value="FtsX"/>
    <property type="match status" value="1"/>
</dbReference>
<evidence type="ECO:0000256" key="6">
    <source>
        <dbReference type="ARBA" id="ARBA00038076"/>
    </source>
</evidence>
<evidence type="ECO:0000259" key="9">
    <source>
        <dbReference type="Pfam" id="PF12704"/>
    </source>
</evidence>
<keyword evidence="11" id="KW-1185">Reference proteome</keyword>
<comment type="subcellular location">
    <subcellularLocation>
        <location evidence="1">Cell membrane</location>
        <topology evidence="1">Multi-pass membrane protein</topology>
    </subcellularLocation>
</comment>
<dbReference type="HOGENOM" id="CLU_000604_8_0_6"/>
<dbReference type="Pfam" id="PF12704">
    <property type="entry name" value="MacB_PCD"/>
    <property type="match status" value="1"/>
</dbReference>
<evidence type="ECO:0000256" key="4">
    <source>
        <dbReference type="ARBA" id="ARBA00022989"/>
    </source>
</evidence>
<feature type="domain" description="MacB-like periplasmic core" evidence="9">
    <location>
        <begin position="22"/>
        <end position="243"/>
    </location>
</feature>
<evidence type="ECO:0000313" key="11">
    <source>
        <dbReference type="Proteomes" id="UP000006062"/>
    </source>
</evidence>
<feature type="transmembrane region" description="Helical" evidence="7">
    <location>
        <begin position="21"/>
        <end position="42"/>
    </location>
</feature>
<evidence type="ECO:0000256" key="2">
    <source>
        <dbReference type="ARBA" id="ARBA00022475"/>
    </source>
</evidence>
<gene>
    <name evidence="10" type="ordered locus">Thivi_0929</name>
</gene>
<evidence type="ECO:0000256" key="7">
    <source>
        <dbReference type="SAM" id="Phobius"/>
    </source>
</evidence>
<protein>
    <submittedName>
        <fullName evidence="10">ABC-type antimicrobial peptide transport system, permease component</fullName>
    </submittedName>
</protein>
<dbReference type="OrthoDB" id="9770036at2"/>
<feature type="transmembrane region" description="Helical" evidence="7">
    <location>
        <begin position="270"/>
        <end position="300"/>
    </location>
</feature>
<keyword evidence="4 7" id="KW-1133">Transmembrane helix</keyword>
<keyword evidence="3 7" id="KW-0812">Transmembrane</keyword>
<dbReference type="GO" id="GO:0005886">
    <property type="term" value="C:plasma membrane"/>
    <property type="evidence" value="ECO:0007669"/>
    <property type="project" value="UniProtKB-SubCell"/>
</dbReference>
<feature type="transmembrane region" description="Helical" evidence="7">
    <location>
        <begin position="365"/>
        <end position="384"/>
    </location>
</feature>